<keyword evidence="2" id="KW-0472">Membrane</keyword>
<organism evidence="3 4">
    <name type="scientific">Neocallimastix californiae</name>
    <dbReference type="NCBI Taxonomy" id="1754190"/>
    <lineage>
        <taxon>Eukaryota</taxon>
        <taxon>Fungi</taxon>
        <taxon>Fungi incertae sedis</taxon>
        <taxon>Chytridiomycota</taxon>
        <taxon>Chytridiomycota incertae sedis</taxon>
        <taxon>Neocallimastigomycetes</taxon>
        <taxon>Neocallimastigales</taxon>
        <taxon>Neocallimastigaceae</taxon>
        <taxon>Neocallimastix</taxon>
    </lineage>
</organism>
<evidence type="ECO:0000313" key="3">
    <source>
        <dbReference type="EMBL" id="ORY25428.1"/>
    </source>
</evidence>
<sequence>MKHYKVKHYRILILVLIIFISAVSIYSNFNRKNEGPFIEKTIQKYGEKPESQTKLIELLELQLKSQIESLELLKKQEELLEQENNYDNESEKIKKYLISNAELKKKQENGIELLNELKEILKEQENKNIKYYEYFNSNTIDYKYCGFWQKQYNEFYKEMENSPHKKYLIIKAVNNTGWADKLTRIITGFYVALLSGRLFKITGINLEEIFEKPNINWNITDKEIEKLKKKSYKELDYNKMDAYQLFTNEFKYKEVEELYDEGFLYTNFTSNYENIDTLMYSIQNGKILRMSENLFHKQQIYDMGIRPDTAFGCAYEYLFKPKPNIINMVKNIYDKMGIKRNYYIGHNNKIPKDLIRNNEVEPIRIGIQVRTGDNTFKGNSNICNKDSLSLPKIAQYFECAEELEKDIFERSSNIKHKNFSLSKEDESLKKRPVYWYLLTDCKILRDLAKKKWPNKVFTITDQNIDHVELTHDENTYNFAFAEHWFFGEMDYHIITKNSSYGRTASLRRKLFNHIFDIEITQEKTKRCGLMSYNSYDDTANNWIEL</sequence>
<accession>A0A1Y2AS77</accession>
<dbReference type="Gene3D" id="3.40.50.11350">
    <property type="match status" value="1"/>
</dbReference>
<evidence type="ECO:0000313" key="4">
    <source>
        <dbReference type="Proteomes" id="UP000193920"/>
    </source>
</evidence>
<dbReference type="GO" id="GO:0046921">
    <property type="term" value="F:alpha-(1-&gt;6)-fucosyltransferase activity"/>
    <property type="evidence" value="ECO:0007669"/>
    <property type="project" value="TreeGrafter"/>
</dbReference>
<protein>
    <submittedName>
        <fullName evidence="3">Uncharacterized protein</fullName>
    </submittedName>
</protein>
<proteinExistence type="predicted"/>
<keyword evidence="2" id="KW-1133">Transmembrane helix</keyword>
<name>A0A1Y2AS77_9FUNG</name>
<feature type="transmembrane region" description="Helical" evidence="2">
    <location>
        <begin position="12"/>
        <end position="29"/>
    </location>
</feature>
<dbReference type="Proteomes" id="UP000193920">
    <property type="component" value="Unassembled WGS sequence"/>
</dbReference>
<dbReference type="OrthoDB" id="428346at2759"/>
<dbReference type="EMBL" id="MCOG01000212">
    <property type="protein sequence ID" value="ORY25428.1"/>
    <property type="molecule type" value="Genomic_DNA"/>
</dbReference>
<keyword evidence="4" id="KW-1185">Reference proteome</keyword>
<dbReference type="AlphaFoldDB" id="A0A1Y2AS77"/>
<dbReference type="PANTHER" id="PTHR13132">
    <property type="entry name" value="ALPHA- 1,6 -FUCOSYLTRANSFERASE"/>
    <property type="match status" value="1"/>
</dbReference>
<evidence type="ECO:0000256" key="1">
    <source>
        <dbReference type="SAM" id="Coils"/>
    </source>
</evidence>
<evidence type="ECO:0000256" key="2">
    <source>
        <dbReference type="SAM" id="Phobius"/>
    </source>
</evidence>
<dbReference type="PANTHER" id="PTHR13132:SF29">
    <property type="entry name" value="ALPHA-(1,6)-FUCOSYLTRANSFERASE"/>
    <property type="match status" value="1"/>
</dbReference>
<reference evidence="3 4" key="1">
    <citation type="submission" date="2016-08" db="EMBL/GenBank/DDBJ databases">
        <title>A Parts List for Fungal Cellulosomes Revealed by Comparative Genomics.</title>
        <authorList>
            <consortium name="DOE Joint Genome Institute"/>
            <person name="Haitjema C.H."/>
            <person name="Gilmore S.P."/>
            <person name="Henske J.K."/>
            <person name="Solomon K.V."/>
            <person name="De Groot R."/>
            <person name="Kuo A."/>
            <person name="Mondo S.J."/>
            <person name="Salamov A.A."/>
            <person name="Labutti K."/>
            <person name="Zhao Z."/>
            <person name="Chiniquy J."/>
            <person name="Barry K."/>
            <person name="Brewer H.M."/>
            <person name="Purvine S.O."/>
            <person name="Wright A.T."/>
            <person name="Boxma B."/>
            <person name="Van Alen T."/>
            <person name="Hackstein J.H."/>
            <person name="Baker S.E."/>
            <person name="Grigoriev I.V."/>
            <person name="O'Malley M.A."/>
        </authorList>
    </citation>
    <scope>NUCLEOTIDE SEQUENCE [LARGE SCALE GENOMIC DNA]</scope>
    <source>
        <strain evidence="3 4">G1</strain>
    </source>
</reference>
<keyword evidence="2" id="KW-0812">Transmembrane</keyword>
<feature type="coiled-coil region" evidence="1">
    <location>
        <begin position="56"/>
        <end position="127"/>
    </location>
</feature>
<comment type="caution">
    <text evidence="3">The sequence shown here is derived from an EMBL/GenBank/DDBJ whole genome shotgun (WGS) entry which is preliminary data.</text>
</comment>
<dbReference type="GO" id="GO:0006487">
    <property type="term" value="P:protein N-linked glycosylation"/>
    <property type="evidence" value="ECO:0007669"/>
    <property type="project" value="TreeGrafter"/>
</dbReference>
<gene>
    <name evidence="3" type="ORF">LY90DRAFT_674889</name>
</gene>
<keyword evidence="1" id="KW-0175">Coiled coil</keyword>